<dbReference type="InterPro" id="IPR003593">
    <property type="entry name" value="AAA+_ATPase"/>
</dbReference>
<gene>
    <name evidence="11" type="primary">clpB</name>
    <name evidence="13" type="ORF">HMPREF0647_04435</name>
</gene>
<feature type="domain" description="Clp R" evidence="12">
    <location>
        <begin position="3"/>
        <end position="144"/>
    </location>
</feature>
<dbReference type="Pfam" id="PF10431">
    <property type="entry name" value="ClpB_D2-small"/>
    <property type="match status" value="1"/>
</dbReference>
<evidence type="ECO:0000256" key="10">
    <source>
        <dbReference type="RuleBase" id="RU004432"/>
    </source>
</evidence>
<protein>
    <recommendedName>
        <fullName evidence="2 11">Chaperone protein ClpB</fullName>
    </recommendedName>
</protein>
<keyword evidence="11" id="KW-0346">Stress response</keyword>
<dbReference type="RefSeq" id="WP_036866603.1">
    <property type="nucleotide sequence ID" value="NZ_JRNQ01000021.1"/>
</dbReference>
<evidence type="ECO:0000256" key="1">
    <source>
        <dbReference type="ARBA" id="ARBA00008675"/>
    </source>
</evidence>
<dbReference type="GO" id="GO:0005524">
    <property type="term" value="F:ATP binding"/>
    <property type="evidence" value="ECO:0007669"/>
    <property type="project" value="UniProtKB-UniRule"/>
</dbReference>
<dbReference type="InterPro" id="IPR027417">
    <property type="entry name" value="P-loop_NTPase"/>
</dbReference>
<dbReference type="GO" id="GO:0042026">
    <property type="term" value="P:protein refolding"/>
    <property type="evidence" value="ECO:0007669"/>
    <property type="project" value="UniProtKB-UniRule"/>
</dbReference>
<evidence type="ECO:0000256" key="4">
    <source>
        <dbReference type="ARBA" id="ARBA00022741"/>
    </source>
</evidence>
<dbReference type="SUPFAM" id="SSF81923">
    <property type="entry name" value="Double Clp-N motif"/>
    <property type="match status" value="1"/>
</dbReference>
<dbReference type="PANTHER" id="PTHR11638">
    <property type="entry name" value="ATP-DEPENDENT CLP PROTEASE"/>
    <property type="match status" value="1"/>
</dbReference>
<dbReference type="Pfam" id="PF00004">
    <property type="entry name" value="AAA"/>
    <property type="match status" value="1"/>
</dbReference>
<sequence>MTFDKFTIKAQEIIQSAVMIAQQKGQQTIEAIHLLAGALDKGKEVTNYVFQKLGINTQNVENAVQSELAHLPKVQGGEPYFSSETNQVLQKTVEISQQLGDEFVSIEPLLLALLTVKSTASRIMKDAGCTEKEVKAAINELRQGQKVQSQSGDENYQALEKYARNLVEDARNGKLDPVIGRDEEIRRVLQILSRRTKNNPILIGEPGTGKTAIVEGLAERIVRGDVPENLKDKKLYSLDMGALVAGAKYKGEFEERLKSVIKEVTNAEGNIILFIDEIHTLVGAGGGGEGAMDAANILKPALARGELRAIGATTLNEYQKYFEKDKALERRFQTVMVDEPSELDAISILRGLKERYENHHKVRIQDDACIAAVTLSERYISDRFLPDKAIDLMDEAAAKLRMERDSVPEELDEITRRLKQLEIEREAIKRENDTEKIAVLDKDIAELREQEHSFRAKWEGERELVNKIQQDKQSIEQLKYEAERAEREGNYERVAEIRYSKLKALEDDIRKIQEQLQSAQGAEAMVREEVTADDIAEVVSRWTGIPVTRMMQSEREKLLHLEDELHQRVIGQEEAITAVADAVRRSRAGLQDPKKPIASFIFLGTTGTGKTELAKALADYLFNDETMMTRIDMSEYQEKFSVSRLIGAPPGYVGYDEGGQLTEAVRRKPYSVVLFDEIEKAHPDVFNILLQVLDDGRLTDNKGRTVNFKNTIIIMTSNLGSQYIQQQFQELREDNREEVINKTKVTVMDMLKQTIRPEFLNRIDETIMFLPLTQKEIAGVVKLQLERVKAMLQPQGLTLEWTDPAVNYLAEMGYDPEFGARPVKRAIQRYVLNNLSKSILNGTVNRDKPIIIDNFGTELVFRN</sequence>
<dbReference type="InterPro" id="IPR003959">
    <property type="entry name" value="ATPase_AAA_core"/>
</dbReference>
<comment type="subunit">
    <text evidence="11">Homohexamer; The oligomerization is ATP-dependent.</text>
</comment>
<dbReference type="PANTHER" id="PTHR11638:SF18">
    <property type="entry name" value="HEAT SHOCK PROTEIN 104"/>
    <property type="match status" value="1"/>
</dbReference>
<dbReference type="SUPFAM" id="SSF52540">
    <property type="entry name" value="P-loop containing nucleoside triphosphate hydrolases"/>
    <property type="match status" value="2"/>
</dbReference>
<dbReference type="CDD" id="cd00009">
    <property type="entry name" value="AAA"/>
    <property type="match status" value="1"/>
</dbReference>
<evidence type="ECO:0000259" key="12">
    <source>
        <dbReference type="PROSITE" id="PS51903"/>
    </source>
</evidence>
<dbReference type="GO" id="GO:0034605">
    <property type="term" value="P:cellular response to heat"/>
    <property type="evidence" value="ECO:0007669"/>
    <property type="project" value="TreeGrafter"/>
</dbReference>
<comment type="similarity">
    <text evidence="1 10">Belongs to the ClpA/ClpB family.</text>
</comment>
<evidence type="ECO:0000256" key="9">
    <source>
        <dbReference type="PROSITE-ProRule" id="PRU01251"/>
    </source>
</evidence>
<dbReference type="Gene3D" id="3.40.50.300">
    <property type="entry name" value="P-loop containing nucleotide triphosphate hydrolases"/>
    <property type="match status" value="3"/>
</dbReference>
<evidence type="ECO:0000256" key="11">
    <source>
        <dbReference type="RuleBase" id="RU362034"/>
    </source>
</evidence>
<evidence type="ECO:0000256" key="8">
    <source>
        <dbReference type="ARBA" id="ARBA00026057"/>
    </source>
</evidence>
<dbReference type="InterPro" id="IPR004176">
    <property type="entry name" value="Clp_R_N"/>
</dbReference>
<evidence type="ECO:0000256" key="6">
    <source>
        <dbReference type="ARBA" id="ARBA00023054"/>
    </source>
</evidence>
<accession>A0A096AD47</accession>
<evidence type="ECO:0000256" key="2">
    <source>
        <dbReference type="ARBA" id="ARBA00017574"/>
    </source>
</evidence>
<keyword evidence="13" id="KW-0378">Hydrolase</keyword>
<dbReference type="Proteomes" id="UP000029525">
    <property type="component" value="Unassembled WGS sequence"/>
</dbReference>
<dbReference type="PRINTS" id="PR00300">
    <property type="entry name" value="CLPPROTEASEA"/>
</dbReference>
<dbReference type="PROSITE" id="PS00870">
    <property type="entry name" value="CLPAB_1"/>
    <property type="match status" value="1"/>
</dbReference>
<keyword evidence="11" id="KW-0963">Cytoplasm</keyword>
<keyword evidence="4 10" id="KW-0547">Nucleotide-binding</keyword>
<dbReference type="AlphaFoldDB" id="A0A096AD47"/>
<evidence type="ECO:0000313" key="13">
    <source>
        <dbReference type="EMBL" id="KGF45043.1"/>
    </source>
</evidence>
<dbReference type="Gene3D" id="1.10.8.60">
    <property type="match status" value="1"/>
</dbReference>
<dbReference type="EMBL" id="JRNQ01000021">
    <property type="protein sequence ID" value="KGF45043.1"/>
    <property type="molecule type" value="Genomic_DNA"/>
</dbReference>
<dbReference type="CDD" id="cd19499">
    <property type="entry name" value="RecA-like_ClpB_Hsp104-like"/>
    <property type="match status" value="1"/>
</dbReference>
<dbReference type="InterPro" id="IPR050130">
    <property type="entry name" value="ClpA_ClpB"/>
</dbReference>
<evidence type="ECO:0000256" key="7">
    <source>
        <dbReference type="ARBA" id="ARBA00023186"/>
    </source>
</evidence>
<dbReference type="InterPro" id="IPR017730">
    <property type="entry name" value="Chaperonin_ClpB"/>
</dbReference>
<evidence type="ECO:0000313" key="14">
    <source>
        <dbReference type="Proteomes" id="UP000029525"/>
    </source>
</evidence>
<dbReference type="InterPro" id="IPR019489">
    <property type="entry name" value="Clp_ATPase_C"/>
</dbReference>
<comment type="caution">
    <text evidence="13">The sequence shown here is derived from an EMBL/GenBank/DDBJ whole genome shotgun (WGS) entry which is preliminary data.</text>
</comment>
<dbReference type="SMART" id="SM00382">
    <property type="entry name" value="AAA"/>
    <property type="match status" value="2"/>
</dbReference>
<dbReference type="Pfam" id="PF07724">
    <property type="entry name" value="AAA_2"/>
    <property type="match status" value="1"/>
</dbReference>
<dbReference type="NCBIfam" id="TIGR03346">
    <property type="entry name" value="chaperone_ClpB"/>
    <property type="match status" value="1"/>
</dbReference>
<keyword evidence="13" id="KW-0645">Protease</keyword>
<dbReference type="PROSITE" id="PS00871">
    <property type="entry name" value="CLPAB_2"/>
    <property type="match status" value="1"/>
</dbReference>
<comment type="subunit">
    <text evidence="8">Homohexamer. The oligomerization is ATP-dependent.</text>
</comment>
<evidence type="ECO:0000256" key="3">
    <source>
        <dbReference type="ARBA" id="ARBA00022737"/>
    </source>
</evidence>
<proteinExistence type="inferred from homology"/>
<dbReference type="InterPro" id="IPR018368">
    <property type="entry name" value="ClpA/B_CS1"/>
</dbReference>
<dbReference type="FunFam" id="3.40.50.300:FF:000010">
    <property type="entry name" value="Chaperone clpB 1, putative"/>
    <property type="match status" value="1"/>
</dbReference>
<dbReference type="SMART" id="SM01086">
    <property type="entry name" value="ClpB_D2-small"/>
    <property type="match status" value="1"/>
</dbReference>
<keyword evidence="7 10" id="KW-0143">Chaperone</keyword>
<dbReference type="FunFam" id="3.40.50.300:FF:000120">
    <property type="entry name" value="ATP-dependent chaperone ClpB"/>
    <property type="match status" value="1"/>
</dbReference>
<dbReference type="Pfam" id="PF02861">
    <property type="entry name" value="Clp_N"/>
    <property type="match status" value="1"/>
</dbReference>
<dbReference type="GO" id="GO:0005737">
    <property type="term" value="C:cytoplasm"/>
    <property type="evidence" value="ECO:0007669"/>
    <property type="project" value="UniProtKB-SubCell"/>
</dbReference>
<dbReference type="InterPro" id="IPR028299">
    <property type="entry name" value="ClpA/B_CS2"/>
</dbReference>
<dbReference type="Gene3D" id="1.10.1780.10">
    <property type="entry name" value="Clp, N-terminal domain"/>
    <property type="match status" value="1"/>
</dbReference>
<dbReference type="InterPro" id="IPR041546">
    <property type="entry name" value="ClpA/ClpB_AAA_lid"/>
</dbReference>
<dbReference type="OrthoDB" id="9803641at2"/>
<dbReference type="InterPro" id="IPR036628">
    <property type="entry name" value="Clp_N_dom_sf"/>
</dbReference>
<name>A0A096AD47_9BACT</name>
<dbReference type="FunFam" id="3.40.50.300:FF:000025">
    <property type="entry name" value="ATP-dependent Clp protease subunit"/>
    <property type="match status" value="1"/>
</dbReference>
<comment type="function">
    <text evidence="11">Part of a stress-induced multi-chaperone system, it is involved in the recovery of the cell from heat-induced damage, in cooperation with DnaK, DnaJ and GrpE.</text>
</comment>
<organism evidence="13 14">
    <name type="scientific">Prevotella bivia DNF00320</name>
    <dbReference type="NCBI Taxonomy" id="1401068"/>
    <lineage>
        <taxon>Bacteria</taxon>
        <taxon>Pseudomonadati</taxon>
        <taxon>Bacteroidota</taxon>
        <taxon>Bacteroidia</taxon>
        <taxon>Bacteroidales</taxon>
        <taxon>Prevotellaceae</taxon>
        <taxon>Prevotella</taxon>
    </lineage>
</organism>
<dbReference type="Pfam" id="PF17871">
    <property type="entry name" value="AAA_lid_9"/>
    <property type="match status" value="1"/>
</dbReference>
<keyword evidence="3 9" id="KW-0677">Repeat</keyword>
<reference evidence="13 14" key="1">
    <citation type="submission" date="2014-07" db="EMBL/GenBank/DDBJ databases">
        <authorList>
            <person name="McCorrison J."/>
            <person name="Sanka R."/>
            <person name="Torralba M."/>
            <person name="Gillis M."/>
            <person name="Haft D.H."/>
            <person name="Methe B."/>
            <person name="Sutton G."/>
            <person name="Nelson K.E."/>
        </authorList>
    </citation>
    <scope>NUCLEOTIDE SEQUENCE [LARGE SCALE GENOMIC DNA]</scope>
    <source>
        <strain evidence="13 14">DNF00320</strain>
    </source>
</reference>
<dbReference type="GO" id="GO:0006508">
    <property type="term" value="P:proteolysis"/>
    <property type="evidence" value="ECO:0007669"/>
    <property type="project" value="UniProtKB-KW"/>
</dbReference>
<dbReference type="GO" id="GO:0008233">
    <property type="term" value="F:peptidase activity"/>
    <property type="evidence" value="ECO:0007669"/>
    <property type="project" value="UniProtKB-KW"/>
</dbReference>
<keyword evidence="6 11" id="KW-0175">Coiled coil</keyword>
<dbReference type="PROSITE" id="PS51903">
    <property type="entry name" value="CLP_R"/>
    <property type="match status" value="1"/>
</dbReference>
<keyword evidence="5 10" id="KW-0067">ATP-binding</keyword>
<comment type="subcellular location">
    <subcellularLocation>
        <location evidence="11">Cytoplasm</location>
    </subcellularLocation>
</comment>
<feature type="coiled-coil region" evidence="11">
    <location>
        <begin position="404"/>
        <end position="529"/>
    </location>
</feature>
<dbReference type="GO" id="GO:0016887">
    <property type="term" value="F:ATP hydrolysis activity"/>
    <property type="evidence" value="ECO:0007669"/>
    <property type="project" value="InterPro"/>
</dbReference>
<evidence type="ECO:0000256" key="5">
    <source>
        <dbReference type="ARBA" id="ARBA00022840"/>
    </source>
</evidence>
<dbReference type="InterPro" id="IPR001270">
    <property type="entry name" value="ClpA/B"/>
</dbReference>